<dbReference type="OrthoDB" id="9773411at2"/>
<dbReference type="InterPro" id="IPR001434">
    <property type="entry name" value="OmcB-like_DUF11"/>
</dbReference>
<dbReference type="Pfam" id="PF01345">
    <property type="entry name" value="DUF11"/>
    <property type="match status" value="1"/>
</dbReference>
<accession>A0A0L1JK96</accession>
<name>A0A0L1JK96_9RHOB</name>
<dbReference type="PATRIC" id="fig|1317121.7.peg.870"/>
<comment type="caution">
    <text evidence="2">The sequence shown here is derived from an EMBL/GenBank/DDBJ whole genome shotgun (WGS) entry which is preliminary data.</text>
</comment>
<reference evidence="2 3" key="1">
    <citation type="journal article" date="2015" name="Int. J. Syst. Evol. Microbiol.">
        <title>Aestuariivita atlantica sp. nov., isolated from deep sea sediment of the Atlantic Ocean.</title>
        <authorList>
            <person name="Li G."/>
            <person name="Lai Q."/>
            <person name="Du Y."/>
            <person name="Liu X."/>
            <person name="Sun F."/>
            <person name="Shao Z."/>
        </authorList>
    </citation>
    <scope>NUCLEOTIDE SEQUENCE [LARGE SCALE GENOMIC DNA]</scope>
    <source>
        <strain evidence="2 3">22II-S11-z3</strain>
    </source>
</reference>
<dbReference type="InterPro" id="IPR047589">
    <property type="entry name" value="DUF11_rpt"/>
</dbReference>
<gene>
    <name evidence="2" type="ORF">ATO11_18845</name>
</gene>
<dbReference type="AlphaFoldDB" id="A0A0L1JK96"/>
<dbReference type="PANTHER" id="PTHR34819:SF3">
    <property type="entry name" value="CELL SURFACE PROTEIN"/>
    <property type="match status" value="1"/>
</dbReference>
<dbReference type="STRING" id="1317121.ATO11_18845"/>
<dbReference type="Gene3D" id="2.60.40.10">
    <property type="entry name" value="Immunoglobulins"/>
    <property type="match status" value="1"/>
</dbReference>
<organism evidence="2 3">
    <name type="scientific">Pseudaestuariivita atlantica</name>
    <dbReference type="NCBI Taxonomy" id="1317121"/>
    <lineage>
        <taxon>Bacteria</taxon>
        <taxon>Pseudomonadati</taxon>
        <taxon>Pseudomonadota</taxon>
        <taxon>Alphaproteobacteria</taxon>
        <taxon>Rhodobacterales</taxon>
        <taxon>Paracoccaceae</taxon>
        <taxon>Pseudaestuariivita</taxon>
    </lineage>
</organism>
<protein>
    <recommendedName>
        <fullName evidence="1">DUF11 domain-containing protein</fullName>
    </recommendedName>
</protein>
<sequence>EASYPTNCNQATETVVVEGQPILAQPEPLFTVTGSDDAILTGPVLGANSDLVNNVSAVPGTGGNVVLSLVDGGQTSPQLGLDPETGTITVAAGTSAGFYQLEYRICDAGFLINCDTAIERVRVIDTPIAAGTEPVRTVVASDDAIDVGSVLDPANDTLNGIAAQPGTGGTVILSVVVDAGVLSLDAETGAMTLAAGAPSGTYTLRYRICEAANTDNCAEATETVTVEDLAIVAGAAPVRVLMANTSSQSAGSALEDANDRVSGLAASVGDGANVVLTAEDGGSDALSLDTATGEIMVAAGTLPGTYTLPYMICDASNTDNCAEATETIQIMLMPLAAAPEPVFVMPAQDEPQVVGQVFGAGDTYDYGALHGMMGSALTFATDGSSFLSIDPDTGIMTLGAEAPAGTHTLTYTFCELAFPTNCAEATEKVEVRAATLVADGSLLGTFDAGVGGRTMSILHDDSVNGTPALADMVEITLLRDIGSPGIKLNLDTGEIAVGAQTLPGTYEIAYQICLATDSDTCTTAVERVEVNALPLVVEGGDLGAVSSVAGGTLPSILRNDTLNGAVVDPATVTITLTSPIGQDGITLDPVTGVVSVAPGTPHGTYEVSYRLCETAVPSNCAEVTETLQVIAITAVAETFDTVSSDGGPMGSVLTSDTLNGAAVTLATIQVTPLDADDGLAIDPATGVLSVASGLDAGTYTARYRICATAHPDICSEVTETVTIAPEPGLDIVVTNRLVDNGDGVDGVGDTAVFTITVTNTGNAPLSNLVLYPTLSSMTGRGATPDGAPVFVAASLNSSVGSIAVGEVVTYELRQVLRTEDVADGGIQLSVFGTSQAVVNGTTTDIVAEDTSDDGRDDDGNLVNDPSQLAVVPATPPSTVTATKTAGLSQVSLGDAVPYTVVLRNDGPGLTAPLVLVDELPNGMRFEPDSARVDGRAVNVQVRGRTLRFASLTIAPFSDVTLTYTARILPGTPAGALVNRAYVVELATGRRISSVTTATVHLRPEPVFQCSDIIGKVFDDRNANGRQDKGEPGIKGARLAGVDGTRITTDAHGRYHVPCAALPDQPGQNFILKLDTRSLPSGARLTTENPRVVRVTPGKMTRLNFGVAQMRVVRVDLAAAAFDANGQPSVHLRRGIETLVQQIRRTPSTVRLSYRITAENQRQAARQRLRRAEAYLRKAWRGVGAYKLHVERTIVRPR</sequence>
<dbReference type="RefSeq" id="WP_134643169.1">
    <property type="nucleotide sequence ID" value="NZ_AQQZ01000013.1"/>
</dbReference>
<dbReference type="NCBIfam" id="TIGR01451">
    <property type="entry name" value="B_ant_repeat"/>
    <property type="match status" value="2"/>
</dbReference>
<dbReference type="SUPFAM" id="SSF117074">
    <property type="entry name" value="Hypothetical protein PA1324"/>
    <property type="match status" value="1"/>
</dbReference>
<dbReference type="InterPro" id="IPR051172">
    <property type="entry name" value="Chlamydia_OmcB"/>
</dbReference>
<dbReference type="Proteomes" id="UP000036938">
    <property type="component" value="Unassembled WGS sequence"/>
</dbReference>
<evidence type="ECO:0000313" key="2">
    <source>
        <dbReference type="EMBL" id="KNG92175.1"/>
    </source>
</evidence>
<feature type="domain" description="DUF11" evidence="1">
    <location>
        <begin position="882"/>
        <end position="984"/>
    </location>
</feature>
<keyword evidence="3" id="KW-1185">Reference proteome</keyword>
<evidence type="ECO:0000313" key="3">
    <source>
        <dbReference type="Proteomes" id="UP000036938"/>
    </source>
</evidence>
<proteinExistence type="predicted"/>
<dbReference type="PANTHER" id="PTHR34819">
    <property type="entry name" value="LARGE CYSTEINE-RICH PERIPLASMIC PROTEIN OMCB"/>
    <property type="match status" value="1"/>
</dbReference>
<feature type="non-terminal residue" evidence="2">
    <location>
        <position position="1"/>
    </location>
</feature>
<dbReference type="InterPro" id="IPR013783">
    <property type="entry name" value="Ig-like_fold"/>
</dbReference>
<dbReference type="EMBL" id="AQQZ01000013">
    <property type="protein sequence ID" value="KNG92175.1"/>
    <property type="molecule type" value="Genomic_DNA"/>
</dbReference>
<evidence type="ECO:0000259" key="1">
    <source>
        <dbReference type="Pfam" id="PF01345"/>
    </source>
</evidence>